<sequence>MTISEDNTFVGRRTELEQFKQYLYHPFSSNPDYVSPRLIKARVFLLHGIGGIGKTELSRQLLEISDEAGWQKIYIDWDRINDRPNEFVDILNTLADKLLTIEGGQKAIQSYLEVHRQLLSIGERIERYRADNPEIWQRIIESSQTIAMQLPTLEIKALGIAATAALDYGPRLLARLIDMMVAKKKLNIAEAQLYKKPDTQLAHALIQALHIIAHQTGIVVALDTSETLSITLEESLRDILICPAVENATGLFFIVSGRHNQYHAREVEGRYISGYADRLVDPPPVVWDITQFSAPEIKDFLREWKLPCSKEMIAYFQQTTRGVPFAVLLLAKALDKLGIVHVKKDFPPDPTEIDLSKITQLVVNRFLRYCLYDSDDKQRICTLAILRTRDDAALRAIWQLPENVSPHDIIITLQSRYGFIQSDYSLHDIVQEFLRTHLRSDDRETASFIGALASCHFLQCWEFETAQLQTIADRLAEQRWCMVTLDTLNALAWSDESAALRFLVERILEVQIFEPEFAKILLKLIQEFRDKQDWWHSRTNHIIDLLAKTAATEPLDALSALEAFRHEYGQLLSSEHNALVNLQRALCFARQKEWESALKSCYEIDTSLPVDISLRQILAEIYRQIGIGISYPFTINSLSTQKGMLALTRAAELDPKCVLCRACVYHGQQNYTAALNDFAQMIVFQPNNSIIYHQRGYTYEDMQNYPAALADFTKAIELDPLEGENYHERAHVRVNLNCVDDALADFAQAITLEPDDERHYFCRGLTYHFIHNNSAALDDFNKVLEMKAESGKTYFWRGHTHYELKNYFAALDDFSKSIELEPEDSENYFWRGISYFELQNYSIAVEDFSTAIKFQSEDGNLYFWRGRSYYELKNYFAALDDFSKSIELEPEDSENYFWRGISYFELQNYSIAVEDFSTAIKFQSEDGNLYFWRGRSYYELKNYFAALDDFSKSIELEPEDSENYFWRGISYFELQNYSIAVEDFSTAIKFQPEDRNLYFWRGRSYYELKNYFAALEDFSWTIKLQPEVGKNYSWRGISYFELQKYSIAVEDFSTAIKFQPEDGNLYFWRGRSYYELQNYHAAQEDFSKATELQPKEATNFVWVGRVYLAKSQFRAAKNAFIQAEKLMGNVGEIAYIISIGYALILKPNETCSWLRKAISLDTTLLDSCQSDSRFEFLRNNKTFQSIITEFSPSTDLT</sequence>
<dbReference type="Pfam" id="PF00515">
    <property type="entry name" value="TPR_1"/>
    <property type="match status" value="1"/>
</dbReference>
<dbReference type="Pfam" id="PF13432">
    <property type="entry name" value="TPR_16"/>
    <property type="match status" value="1"/>
</dbReference>
<keyword evidence="2 3" id="KW-0802">TPR repeat</keyword>
<evidence type="ECO:0000313" key="4">
    <source>
        <dbReference type="EMBL" id="GAP12676.1"/>
    </source>
</evidence>
<dbReference type="InterPro" id="IPR013105">
    <property type="entry name" value="TPR_2"/>
</dbReference>
<protein>
    <submittedName>
        <fullName evidence="4">Protein containg AAA ATPase domain</fullName>
    </submittedName>
</protein>
<proteinExistence type="predicted"/>
<feature type="repeat" description="TPR" evidence="3">
    <location>
        <begin position="689"/>
        <end position="722"/>
    </location>
</feature>
<dbReference type="STRING" id="360412.LARV_00412"/>
<dbReference type="InterPro" id="IPR019734">
    <property type="entry name" value="TPR_rpt"/>
</dbReference>
<dbReference type="Pfam" id="PF13181">
    <property type="entry name" value="TPR_8"/>
    <property type="match status" value="1"/>
</dbReference>
<evidence type="ECO:0000256" key="2">
    <source>
        <dbReference type="ARBA" id="ARBA00022803"/>
    </source>
</evidence>
<evidence type="ECO:0000256" key="1">
    <source>
        <dbReference type="ARBA" id="ARBA00022737"/>
    </source>
</evidence>
<feature type="repeat" description="TPR" evidence="3">
    <location>
        <begin position="825"/>
        <end position="858"/>
    </location>
</feature>
<organism evidence="4">
    <name type="scientific">Longilinea arvoryzae</name>
    <dbReference type="NCBI Taxonomy" id="360412"/>
    <lineage>
        <taxon>Bacteria</taxon>
        <taxon>Bacillati</taxon>
        <taxon>Chloroflexota</taxon>
        <taxon>Anaerolineae</taxon>
        <taxon>Anaerolineales</taxon>
        <taxon>Anaerolineaceae</taxon>
        <taxon>Longilinea</taxon>
    </lineage>
</organism>
<feature type="repeat" description="TPR" evidence="3">
    <location>
        <begin position="791"/>
        <end position="824"/>
    </location>
</feature>
<feature type="repeat" description="TPR" evidence="3">
    <location>
        <begin position="893"/>
        <end position="926"/>
    </location>
</feature>
<dbReference type="Proteomes" id="UP000055060">
    <property type="component" value="Unassembled WGS sequence"/>
</dbReference>
<dbReference type="AlphaFoldDB" id="A0A0S7BD70"/>
<dbReference type="Gene3D" id="3.40.50.300">
    <property type="entry name" value="P-loop containing nucleotide triphosphate hydrolases"/>
    <property type="match status" value="1"/>
</dbReference>
<feature type="repeat" description="TPR" evidence="3">
    <location>
        <begin position="927"/>
        <end position="960"/>
    </location>
</feature>
<dbReference type="InterPro" id="IPR027417">
    <property type="entry name" value="P-loop_NTPase"/>
</dbReference>
<keyword evidence="1" id="KW-0677">Repeat</keyword>
<dbReference type="RefSeq" id="WP_075072085.1">
    <property type="nucleotide sequence ID" value="NZ_DF967972.1"/>
</dbReference>
<dbReference type="Pfam" id="PF07719">
    <property type="entry name" value="TPR_2"/>
    <property type="match status" value="3"/>
</dbReference>
<dbReference type="InterPro" id="IPR050498">
    <property type="entry name" value="Ycf3"/>
</dbReference>
<dbReference type="PANTHER" id="PTHR44858">
    <property type="entry name" value="TETRATRICOPEPTIDE REPEAT PROTEIN 6"/>
    <property type="match status" value="1"/>
</dbReference>
<feature type="repeat" description="TPR" evidence="3">
    <location>
        <begin position="995"/>
        <end position="1028"/>
    </location>
</feature>
<dbReference type="EMBL" id="DF967972">
    <property type="protein sequence ID" value="GAP12676.1"/>
    <property type="molecule type" value="Genomic_DNA"/>
</dbReference>
<accession>A0A0S7BD70</accession>
<dbReference type="Gene3D" id="1.25.40.10">
    <property type="entry name" value="Tetratricopeptide repeat domain"/>
    <property type="match status" value="5"/>
</dbReference>
<dbReference type="PROSITE" id="PS50005">
    <property type="entry name" value="TPR"/>
    <property type="match status" value="11"/>
</dbReference>
<dbReference type="SUPFAM" id="SSF48452">
    <property type="entry name" value="TPR-like"/>
    <property type="match status" value="3"/>
</dbReference>
<gene>
    <name evidence="4" type="ORF">LARV_00412</name>
</gene>
<dbReference type="SMART" id="SM00028">
    <property type="entry name" value="TPR"/>
    <property type="match status" value="14"/>
</dbReference>
<keyword evidence="5" id="KW-1185">Reference proteome</keyword>
<feature type="repeat" description="TPR" evidence="3">
    <location>
        <begin position="1063"/>
        <end position="1096"/>
    </location>
</feature>
<dbReference type="SUPFAM" id="SSF52540">
    <property type="entry name" value="P-loop containing nucleoside triphosphate hydrolases"/>
    <property type="match status" value="1"/>
</dbReference>
<feature type="repeat" description="TPR" evidence="3">
    <location>
        <begin position="1029"/>
        <end position="1062"/>
    </location>
</feature>
<evidence type="ECO:0000313" key="5">
    <source>
        <dbReference type="Proteomes" id="UP000055060"/>
    </source>
</evidence>
<name>A0A0S7BD70_9CHLR</name>
<dbReference type="PANTHER" id="PTHR44858:SF1">
    <property type="entry name" value="UDP-N-ACETYLGLUCOSAMINE--PEPTIDE N-ACETYLGLUCOSAMINYLTRANSFERASE SPINDLY-RELATED"/>
    <property type="match status" value="1"/>
</dbReference>
<dbReference type="InterPro" id="IPR011990">
    <property type="entry name" value="TPR-like_helical_dom_sf"/>
</dbReference>
<reference evidence="4" key="1">
    <citation type="submission" date="2015-07" db="EMBL/GenBank/DDBJ databases">
        <title>Draft Genome Sequences of Anaerolinea thermolimosa IMO-1, Bellilinea caldifistulae GOMI-1, Leptolinea tardivitalis YMTK-2, Levilinea saccharolytica KIBI-1,Longilinea arvoryzae KOME-1, Previously Described as Members of the Anaerolineaceae (Chloroflexi).</title>
        <authorList>
            <person name="Sekiguchi Y."/>
            <person name="Ohashi A."/>
            <person name="Matsuura N."/>
            <person name="Tourlousse M.D."/>
        </authorList>
    </citation>
    <scope>NUCLEOTIDE SEQUENCE [LARGE SCALE GENOMIC DNA]</scope>
    <source>
        <strain evidence="4">KOME-1</strain>
    </source>
</reference>
<feature type="repeat" description="TPR" evidence="3">
    <location>
        <begin position="859"/>
        <end position="892"/>
    </location>
</feature>
<feature type="repeat" description="TPR" evidence="3">
    <location>
        <begin position="723"/>
        <end position="756"/>
    </location>
</feature>
<feature type="repeat" description="TPR" evidence="3">
    <location>
        <begin position="961"/>
        <end position="994"/>
    </location>
</feature>
<evidence type="ECO:0000256" key="3">
    <source>
        <dbReference type="PROSITE-ProRule" id="PRU00339"/>
    </source>
</evidence>